<accession>A0A2P2IKC4</accession>
<dbReference type="AlphaFoldDB" id="A0A2P2IKC4"/>
<protein>
    <submittedName>
        <fullName evidence="1">Uncharacterized protein</fullName>
    </submittedName>
</protein>
<organism evidence="1">
    <name type="scientific">Rhizophora mucronata</name>
    <name type="common">Asiatic mangrove</name>
    <dbReference type="NCBI Taxonomy" id="61149"/>
    <lineage>
        <taxon>Eukaryota</taxon>
        <taxon>Viridiplantae</taxon>
        <taxon>Streptophyta</taxon>
        <taxon>Embryophyta</taxon>
        <taxon>Tracheophyta</taxon>
        <taxon>Spermatophyta</taxon>
        <taxon>Magnoliopsida</taxon>
        <taxon>eudicotyledons</taxon>
        <taxon>Gunneridae</taxon>
        <taxon>Pentapetalae</taxon>
        <taxon>rosids</taxon>
        <taxon>fabids</taxon>
        <taxon>Malpighiales</taxon>
        <taxon>Rhizophoraceae</taxon>
        <taxon>Rhizophora</taxon>
    </lineage>
</organism>
<sequence length="33" mass="3773">MEVELQEVLNDLEPLKRSLSVSSHYASISKLKE</sequence>
<reference evidence="1" key="1">
    <citation type="submission" date="2018-02" db="EMBL/GenBank/DDBJ databases">
        <title>Rhizophora mucronata_Transcriptome.</title>
        <authorList>
            <person name="Meera S.P."/>
            <person name="Sreeshan A."/>
            <person name="Augustine A."/>
        </authorList>
    </citation>
    <scope>NUCLEOTIDE SEQUENCE</scope>
    <source>
        <tissue evidence="1">Leaf</tissue>
    </source>
</reference>
<evidence type="ECO:0000313" key="1">
    <source>
        <dbReference type="EMBL" id="MBW81659.1"/>
    </source>
</evidence>
<name>A0A2P2IKC4_RHIMU</name>
<dbReference type="EMBL" id="GGEC01001176">
    <property type="protein sequence ID" value="MBW81659.1"/>
    <property type="molecule type" value="Transcribed_RNA"/>
</dbReference>
<proteinExistence type="predicted"/>